<dbReference type="OrthoDB" id="9810556at2"/>
<evidence type="ECO:0000256" key="6">
    <source>
        <dbReference type="SAM" id="Phobius"/>
    </source>
</evidence>
<dbReference type="InterPro" id="IPR050638">
    <property type="entry name" value="AA-Vitamin_Transporters"/>
</dbReference>
<evidence type="ECO:0000313" key="8">
    <source>
        <dbReference type="EMBL" id="ABC81973.1"/>
    </source>
</evidence>
<reference evidence="8 9" key="1">
    <citation type="submission" date="2006-01" db="EMBL/GenBank/DDBJ databases">
        <title>Complete sequence of Anaeromyxobacter dehalogenans 2CP-C.</title>
        <authorList>
            <consortium name="US DOE Joint Genome Institute"/>
            <person name="Copeland A."/>
            <person name="Lucas S."/>
            <person name="Lapidus A."/>
            <person name="Barry K."/>
            <person name="Detter J.C."/>
            <person name="Glavina T."/>
            <person name="Hammon N."/>
            <person name="Israni S."/>
            <person name="Pitluck S."/>
            <person name="Brettin T."/>
            <person name="Bruce D."/>
            <person name="Han C."/>
            <person name="Tapia R."/>
            <person name="Gilna P."/>
            <person name="Kiss H."/>
            <person name="Schmutz J."/>
            <person name="Larimer F."/>
            <person name="Land M."/>
            <person name="Kyrpides N."/>
            <person name="Anderson I."/>
            <person name="Sanford R.A."/>
            <person name="Ritalahti K.M."/>
            <person name="Thomas H.S."/>
            <person name="Kirby J.R."/>
            <person name="Zhulin I.B."/>
            <person name="Loeffler F.E."/>
            <person name="Richardson P."/>
        </authorList>
    </citation>
    <scope>NUCLEOTIDE SEQUENCE [LARGE SCALE GENOMIC DNA]</scope>
    <source>
        <strain evidence="8 9">2CP-C</strain>
    </source>
</reference>
<feature type="region of interest" description="Disordered" evidence="5">
    <location>
        <begin position="289"/>
        <end position="311"/>
    </location>
</feature>
<feature type="transmembrane region" description="Helical" evidence="6">
    <location>
        <begin position="64"/>
        <end position="81"/>
    </location>
</feature>
<evidence type="ECO:0000259" key="7">
    <source>
        <dbReference type="Pfam" id="PF00892"/>
    </source>
</evidence>
<keyword evidence="4 6" id="KW-0472">Membrane</keyword>
<dbReference type="Proteomes" id="UP000001935">
    <property type="component" value="Chromosome"/>
</dbReference>
<organism evidence="8 9">
    <name type="scientific">Anaeromyxobacter dehalogenans (strain 2CP-C)</name>
    <dbReference type="NCBI Taxonomy" id="290397"/>
    <lineage>
        <taxon>Bacteria</taxon>
        <taxon>Pseudomonadati</taxon>
        <taxon>Myxococcota</taxon>
        <taxon>Myxococcia</taxon>
        <taxon>Myxococcales</taxon>
        <taxon>Cystobacterineae</taxon>
        <taxon>Anaeromyxobacteraceae</taxon>
        <taxon>Anaeromyxobacter</taxon>
    </lineage>
</organism>
<name>Q2IJZ2_ANADE</name>
<accession>Q2IJZ2</accession>
<sequence length="311" mass="31474">MTRRGWILFVALCVLWGIPYLLIKVAVRDLTPASLVFLRTATGAVLLLPFVLVRGNLRPVLARWRPIALFTFGEMAVPWLLLADAERHVTSSLAGLVIAATPLVGALASRLSAGHEPLGARRMSGLAVGLAGVVALLGLDLGRGDARAVAELAVVVIGYALAPRIVARRLSDLPALDVVAVSLAMCALAYAPFGIAQLPAALPPAEALGAVAGLGVLCTALAFTLFFQLIAEVGPVRATVVAYVNPAVAVAAGVTLLGEPFTVGTAVGFALILGGSWLATSGAAGRARTPAPASAPAAPGAVAPAAAERAG</sequence>
<feature type="transmembrane region" description="Helical" evidence="6">
    <location>
        <begin position="7"/>
        <end position="27"/>
    </location>
</feature>
<feature type="transmembrane region" description="Helical" evidence="6">
    <location>
        <begin position="238"/>
        <end position="257"/>
    </location>
</feature>
<dbReference type="AlphaFoldDB" id="Q2IJZ2"/>
<keyword evidence="2 6" id="KW-0812">Transmembrane</keyword>
<dbReference type="STRING" id="290397.Adeh_2203"/>
<evidence type="ECO:0000256" key="1">
    <source>
        <dbReference type="ARBA" id="ARBA00004141"/>
    </source>
</evidence>
<dbReference type="PANTHER" id="PTHR32322">
    <property type="entry name" value="INNER MEMBRANE TRANSPORTER"/>
    <property type="match status" value="1"/>
</dbReference>
<gene>
    <name evidence="8" type="ordered locus">Adeh_2203</name>
</gene>
<dbReference type="GO" id="GO:0016020">
    <property type="term" value="C:membrane"/>
    <property type="evidence" value="ECO:0007669"/>
    <property type="project" value="UniProtKB-SubCell"/>
</dbReference>
<feature type="transmembrane region" description="Helical" evidence="6">
    <location>
        <begin position="174"/>
        <end position="195"/>
    </location>
</feature>
<dbReference type="InterPro" id="IPR037185">
    <property type="entry name" value="EmrE-like"/>
</dbReference>
<feature type="domain" description="EamA" evidence="7">
    <location>
        <begin position="154"/>
        <end position="279"/>
    </location>
</feature>
<feature type="transmembrane region" description="Helical" evidence="6">
    <location>
        <begin position="263"/>
        <end position="280"/>
    </location>
</feature>
<dbReference type="KEGG" id="ade:Adeh_2203"/>
<dbReference type="PANTHER" id="PTHR32322:SF9">
    <property type="entry name" value="AMINO-ACID METABOLITE EFFLUX PUMP-RELATED"/>
    <property type="match status" value="1"/>
</dbReference>
<dbReference type="RefSeq" id="WP_011421255.1">
    <property type="nucleotide sequence ID" value="NC_007760.1"/>
</dbReference>
<evidence type="ECO:0000313" key="9">
    <source>
        <dbReference type="Proteomes" id="UP000001935"/>
    </source>
</evidence>
<dbReference type="InterPro" id="IPR000620">
    <property type="entry name" value="EamA_dom"/>
</dbReference>
<dbReference type="eggNOG" id="COG0697">
    <property type="taxonomic scope" value="Bacteria"/>
</dbReference>
<feature type="transmembrane region" description="Helical" evidence="6">
    <location>
        <begin position="33"/>
        <end position="52"/>
    </location>
</feature>
<dbReference type="HOGENOM" id="CLU_033863_5_2_7"/>
<protein>
    <recommendedName>
        <fullName evidence="7">EamA domain-containing protein</fullName>
    </recommendedName>
</protein>
<evidence type="ECO:0000256" key="5">
    <source>
        <dbReference type="SAM" id="MobiDB-lite"/>
    </source>
</evidence>
<dbReference type="EMBL" id="CP000251">
    <property type="protein sequence ID" value="ABC81973.1"/>
    <property type="molecule type" value="Genomic_DNA"/>
</dbReference>
<dbReference type="Pfam" id="PF00892">
    <property type="entry name" value="EamA"/>
    <property type="match status" value="2"/>
</dbReference>
<evidence type="ECO:0000256" key="3">
    <source>
        <dbReference type="ARBA" id="ARBA00022989"/>
    </source>
</evidence>
<feature type="domain" description="EamA" evidence="7">
    <location>
        <begin position="5"/>
        <end position="136"/>
    </location>
</feature>
<keyword evidence="3 6" id="KW-1133">Transmembrane helix</keyword>
<feature type="transmembrane region" description="Helical" evidence="6">
    <location>
        <begin position="148"/>
        <end position="167"/>
    </location>
</feature>
<evidence type="ECO:0000256" key="2">
    <source>
        <dbReference type="ARBA" id="ARBA00022692"/>
    </source>
</evidence>
<feature type="transmembrane region" description="Helical" evidence="6">
    <location>
        <begin position="93"/>
        <end position="111"/>
    </location>
</feature>
<feature type="transmembrane region" description="Helical" evidence="6">
    <location>
        <begin position="207"/>
        <end position="231"/>
    </location>
</feature>
<comment type="subcellular location">
    <subcellularLocation>
        <location evidence="1">Membrane</location>
        <topology evidence="1">Multi-pass membrane protein</topology>
    </subcellularLocation>
</comment>
<feature type="transmembrane region" description="Helical" evidence="6">
    <location>
        <begin position="123"/>
        <end position="142"/>
    </location>
</feature>
<evidence type="ECO:0000256" key="4">
    <source>
        <dbReference type="ARBA" id="ARBA00023136"/>
    </source>
</evidence>
<dbReference type="SUPFAM" id="SSF103481">
    <property type="entry name" value="Multidrug resistance efflux transporter EmrE"/>
    <property type="match status" value="2"/>
</dbReference>
<proteinExistence type="predicted"/>